<accession>A0A0C3NMX8</accession>
<dbReference type="InParanoid" id="A0A0C3NMX8"/>
<gene>
    <name evidence="1" type="ORF">M404DRAFT_32694</name>
</gene>
<reference evidence="2" key="2">
    <citation type="submission" date="2015-01" db="EMBL/GenBank/DDBJ databases">
        <title>Evolutionary Origins and Diversification of the Mycorrhizal Mutualists.</title>
        <authorList>
            <consortium name="DOE Joint Genome Institute"/>
            <consortium name="Mycorrhizal Genomics Consortium"/>
            <person name="Kohler A."/>
            <person name="Kuo A."/>
            <person name="Nagy L.G."/>
            <person name="Floudas D."/>
            <person name="Copeland A."/>
            <person name="Barry K.W."/>
            <person name="Cichocki N."/>
            <person name="Veneault-Fourrey C."/>
            <person name="LaButti K."/>
            <person name="Lindquist E.A."/>
            <person name="Lipzen A."/>
            <person name="Lundell T."/>
            <person name="Morin E."/>
            <person name="Murat C."/>
            <person name="Riley R."/>
            <person name="Ohm R."/>
            <person name="Sun H."/>
            <person name="Tunlid A."/>
            <person name="Henrissat B."/>
            <person name="Grigoriev I.V."/>
            <person name="Hibbett D.S."/>
            <person name="Martin F."/>
        </authorList>
    </citation>
    <scope>NUCLEOTIDE SEQUENCE [LARGE SCALE GENOMIC DNA]</scope>
    <source>
        <strain evidence="2">Marx 270</strain>
    </source>
</reference>
<protein>
    <submittedName>
        <fullName evidence="1">Uncharacterized protein</fullName>
    </submittedName>
</protein>
<organism evidence="1 2">
    <name type="scientific">Pisolithus tinctorius Marx 270</name>
    <dbReference type="NCBI Taxonomy" id="870435"/>
    <lineage>
        <taxon>Eukaryota</taxon>
        <taxon>Fungi</taxon>
        <taxon>Dikarya</taxon>
        <taxon>Basidiomycota</taxon>
        <taxon>Agaricomycotina</taxon>
        <taxon>Agaricomycetes</taxon>
        <taxon>Agaricomycetidae</taxon>
        <taxon>Boletales</taxon>
        <taxon>Sclerodermatineae</taxon>
        <taxon>Pisolithaceae</taxon>
        <taxon>Pisolithus</taxon>
    </lineage>
</organism>
<sequence>MHFHGNLLCGPPLIGLISLCQDWPIHCIDPHVDPQCLTMFNNGKALTLAMVNDVTHRIPPCHPGGT</sequence>
<dbReference type="EMBL" id="KN832036">
    <property type="protein sequence ID" value="KIN96975.1"/>
    <property type="molecule type" value="Genomic_DNA"/>
</dbReference>
<reference evidence="1 2" key="1">
    <citation type="submission" date="2014-04" db="EMBL/GenBank/DDBJ databases">
        <authorList>
            <consortium name="DOE Joint Genome Institute"/>
            <person name="Kuo A."/>
            <person name="Kohler A."/>
            <person name="Costa M.D."/>
            <person name="Nagy L.G."/>
            <person name="Floudas D."/>
            <person name="Copeland A."/>
            <person name="Barry K.W."/>
            <person name="Cichocki N."/>
            <person name="Veneault-Fourrey C."/>
            <person name="LaButti K."/>
            <person name="Lindquist E.A."/>
            <person name="Lipzen A."/>
            <person name="Lundell T."/>
            <person name="Morin E."/>
            <person name="Murat C."/>
            <person name="Sun H."/>
            <person name="Tunlid A."/>
            <person name="Henrissat B."/>
            <person name="Grigoriev I.V."/>
            <person name="Hibbett D.S."/>
            <person name="Martin F."/>
            <person name="Nordberg H.P."/>
            <person name="Cantor M.N."/>
            <person name="Hua S.X."/>
        </authorList>
    </citation>
    <scope>NUCLEOTIDE SEQUENCE [LARGE SCALE GENOMIC DNA]</scope>
    <source>
        <strain evidence="1 2">Marx 270</strain>
    </source>
</reference>
<dbReference type="AlphaFoldDB" id="A0A0C3NMX8"/>
<proteinExistence type="predicted"/>
<keyword evidence="2" id="KW-1185">Reference proteome</keyword>
<name>A0A0C3NMX8_PISTI</name>
<evidence type="ECO:0000313" key="1">
    <source>
        <dbReference type="EMBL" id="KIN96975.1"/>
    </source>
</evidence>
<dbReference type="Proteomes" id="UP000054217">
    <property type="component" value="Unassembled WGS sequence"/>
</dbReference>
<dbReference type="HOGENOM" id="CLU_2832243_0_0_1"/>
<evidence type="ECO:0000313" key="2">
    <source>
        <dbReference type="Proteomes" id="UP000054217"/>
    </source>
</evidence>